<dbReference type="InterPro" id="IPR011110">
    <property type="entry name" value="Reg_prop"/>
</dbReference>
<dbReference type="SUPFAM" id="SSF63829">
    <property type="entry name" value="Calcium-dependent phosphotriesterase"/>
    <property type="match status" value="1"/>
</dbReference>
<protein>
    <recommendedName>
        <fullName evidence="3">Two component regulator propeller</fullName>
    </recommendedName>
</protein>
<evidence type="ECO:0000313" key="2">
    <source>
        <dbReference type="Proteomes" id="UP000076630"/>
    </source>
</evidence>
<dbReference type="InterPro" id="IPR015943">
    <property type="entry name" value="WD40/YVTN_repeat-like_dom_sf"/>
</dbReference>
<sequence>MITNIIIEHLNNFTKWTPSVTDGKKELKTSINVLFTISNNKIDGSIERIDFEKFEESFDHPTDPEITNKDYQYRNVNLPNYKIEVWDTKNSSLIKNNVAHIDIDSHDKVWALSDTKLQVFNGKKFELNEYIDPKNNNKSGFYEISINQTDEVWVYGNGMLYTINNGVWNRQDKILPKDTNVYKIDTNPNSNEIFIGSNKGLVIYKDKDYRVIDQNKIKELPSDRVYFANRDSKGRLWIGTFDGSALIDNDNKLINFEKSDSILKGKCITSMAEDVNGNIFFTVFEFDFRHKKGESTGLFVLSLDGTLKELTIKNSGLPVNFIEEVLYEKNEQILWISTRNAGLIRYDLINDTWENYHNKNSNLPSSRILDMKFDSKNNLFLATDQGLVKISKE</sequence>
<organism evidence="1 2">
    <name type="scientific">Myroides marinus</name>
    <dbReference type="NCBI Taxonomy" id="703342"/>
    <lineage>
        <taxon>Bacteria</taxon>
        <taxon>Pseudomonadati</taxon>
        <taxon>Bacteroidota</taxon>
        <taxon>Flavobacteriia</taxon>
        <taxon>Flavobacteriales</taxon>
        <taxon>Flavobacteriaceae</taxon>
        <taxon>Myroides</taxon>
    </lineage>
</organism>
<dbReference type="EMBL" id="LQNU01000082">
    <property type="protein sequence ID" value="KZE75702.1"/>
    <property type="molecule type" value="Genomic_DNA"/>
</dbReference>
<dbReference type="Pfam" id="PF07494">
    <property type="entry name" value="Reg_prop"/>
    <property type="match status" value="1"/>
</dbReference>
<keyword evidence="2" id="KW-1185">Reference proteome</keyword>
<accession>A0A161RTF3</accession>
<dbReference type="Gene3D" id="2.130.10.10">
    <property type="entry name" value="YVTN repeat-like/Quinoprotein amine dehydrogenase"/>
    <property type="match status" value="2"/>
</dbReference>
<name>A0A161RTF3_9FLAO</name>
<reference evidence="1 2" key="1">
    <citation type="submission" date="2016-01" db="EMBL/GenBank/DDBJ databases">
        <title>Whole genome sequencing of Myroides marinus L41.</title>
        <authorList>
            <person name="Hong K.W."/>
        </authorList>
    </citation>
    <scope>NUCLEOTIDE SEQUENCE [LARGE SCALE GENOMIC DNA]</scope>
    <source>
        <strain evidence="1 2">L41</strain>
    </source>
</reference>
<evidence type="ECO:0000313" key="1">
    <source>
        <dbReference type="EMBL" id="KZE75702.1"/>
    </source>
</evidence>
<dbReference type="Proteomes" id="UP000076630">
    <property type="component" value="Unassembled WGS sequence"/>
</dbReference>
<dbReference type="OrthoDB" id="799853at2"/>
<proteinExistence type="predicted"/>
<dbReference type="AlphaFoldDB" id="A0A161RTF3"/>
<gene>
    <name evidence="1" type="ORF">AV926_16830</name>
</gene>
<comment type="caution">
    <text evidence="1">The sequence shown here is derived from an EMBL/GenBank/DDBJ whole genome shotgun (WGS) entry which is preliminary data.</text>
</comment>
<evidence type="ECO:0008006" key="3">
    <source>
        <dbReference type="Google" id="ProtNLM"/>
    </source>
</evidence>